<gene>
    <name evidence="7" type="ORF">CHS0354_012271</name>
</gene>
<dbReference type="PANTHER" id="PTHR19331:SF465">
    <property type="entry name" value="EGG PEPTIDE SPERACT RECEPTOR"/>
    <property type="match status" value="1"/>
</dbReference>
<reference evidence="7" key="3">
    <citation type="submission" date="2023-05" db="EMBL/GenBank/DDBJ databases">
        <authorList>
            <person name="Smith C.H."/>
        </authorList>
    </citation>
    <scope>NUCLEOTIDE SEQUENCE</scope>
    <source>
        <strain evidence="7">CHS0354</strain>
        <tissue evidence="7">Mantle</tissue>
    </source>
</reference>
<keyword evidence="3 5" id="KW-1015">Disulfide bond</keyword>
<evidence type="ECO:0000256" key="3">
    <source>
        <dbReference type="ARBA" id="ARBA00023157"/>
    </source>
</evidence>
<dbReference type="PRINTS" id="PR00258">
    <property type="entry name" value="SPERACTRCPTR"/>
</dbReference>
<dbReference type="InterPro" id="IPR001190">
    <property type="entry name" value="SRCR"/>
</dbReference>
<dbReference type="SUPFAM" id="SSF56487">
    <property type="entry name" value="SRCR-like"/>
    <property type="match status" value="3"/>
</dbReference>
<feature type="domain" description="SRCR" evidence="6">
    <location>
        <begin position="29"/>
        <end position="130"/>
    </location>
</feature>
<feature type="non-terminal residue" evidence="7">
    <location>
        <position position="1"/>
    </location>
</feature>
<dbReference type="GO" id="GO:0016020">
    <property type="term" value="C:membrane"/>
    <property type="evidence" value="ECO:0007669"/>
    <property type="project" value="InterPro"/>
</dbReference>
<name>A0AAE0W2Y8_9BIVA</name>
<keyword evidence="4" id="KW-0325">Glycoprotein</keyword>
<sequence>SNGLALSNCGHNEDVGVRCNAGIVTNLQIRLVGGSNTNEGRVEINRNGIWGTICDDNFDNNAALVICRQLNKPTYQARPRTGSFFGRGTGQIWLDDVSCNGTEASIVACGHQDWGLSNCDHSEDAGVVCGGATTRSPLRLVGGLVPTEGRVEVFHSGSWGTICDDFANQRTAQVICRQLGFSTTNAAVKSGSYFGAGNNTIWLDDLKCTGDETAIDNCNYRPWGQSNCDHSEDLSVICRVPNTPVRLVNGQGIPSQGRVEINLNGTWGTVCDDSFSSAAAGVVCIQLGYARDGAIAKGNAFFGQGSGPIMLDDVTCMGGEVNLLQCDSKRPGQSNCDHSEDVGVICQVCE</sequence>
<protein>
    <recommendedName>
        <fullName evidence="6">SRCR domain-containing protein</fullName>
    </recommendedName>
</protein>
<dbReference type="Pfam" id="PF00530">
    <property type="entry name" value="SRCR"/>
    <property type="match status" value="3"/>
</dbReference>
<evidence type="ECO:0000313" key="8">
    <source>
        <dbReference type="Proteomes" id="UP001195483"/>
    </source>
</evidence>
<feature type="disulfide bond" evidence="5">
    <location>
        <begin position="99"/>
        <end position="109"/>
    </location>
</feature>
<evidence type="ECO:0000259" key="6">
    <source>
        <dbReference type="PROSITE" id="PS50287"/>
    </source>
</evidence>
<dbReference type="FunFam" id="3.10.250.10:FF:000006">
    <property type="entry name" value="neurotrypsin isoform X2"/>
    <property type="match status" value="1"/>
</dbReference>
<comment type="caution">
    <text evidence="7">The sequence shown here is derived from an EMBL/GenBank/DDBJ whole genome shotgun (WGS) entry which is preliminary data.</text>
</comment>
<feature type="disulfide bond" evidence="5">
    <location>
        <begin position="208"/>
        <end position="218"/>
    </location>
</feature>
<evidence type="ECO:0000256" key="2">
    <source>
        <dbReference type="ARBA" id="ARBA00022737"/>
    </source>
</evidence>
<dbReference type="PROSITE" id="PS50287">
    <property type="entry name" value="SRCR_2"/>
    <property type="match status" value="3"/>
</dbReference>
<evidence type="ECO:0000313" key="7">
    <source>
        <dbReference type="EMBL" id="KAK3600148.1"/>
    </source>
</evidence>
<dbReference type="AlphaFoldDB" id="A0AAE0W2Y8"/>
<organism evidence="7 8">
    <name type="scientific">Potamilus streckersoni</name>
    <dbReference type="NCBI Taxonomy" id="2493646"/>
    <lineage>
        <taxon>Eukaryota</taxon>
        <taxon>Metazoa</taxon>
        <taxon>Spiralia</taxon>
        <taxon>Lophotrochozoa</taxon>
        <taxon>Mollusca</taxon>
        <taxon>Bivalvia</taxon>
        <taxon>Autobranchia</taxon>
        <taxon>Heteroconchia</taxon>
        <taxon>Palaeoheterodonta</taxon>
        <taxon>Unionida</taxon>
        <taxon>Unionoidea</taxon>
        <taxon>Unionidae</taxon>
        <taxon>Ambleminae</taxon>
        <taxon>Lampsilini</taxon>
        <taxon>Potamilus</taxon>
    </lineage>
</organism>
<feature type="domain" description="SRCR" evidence="6">
    <location>
        <begin position="138"/>
        <end position="239"/>
    </location>
</feature>
<accession>A0AAE0W2Y8</accession>
<dbReference type="PANTHER" id="PTHR19331">
    <property type="entry name" value="SCAVENGER RECEPTOR DOMAIN-CONTAINING"/>
    <property type="match status" value="1"/>
</dbReference>
<dbReference type="InterPro" id="IPR036772">
    <property type="entry name" value="SRCR-like_dom_sf"/>
</dbReference>
<evidence type="ECO:0000256" key="5">
    <source>
        <dbReference type="PROSITE-ProRule" id="PRU00196"/>
    </source>
</evidence>
<keyword evidence="1" id="KW-0732">Signal</keyword>
<dbReference type="FunFam" id="3.10.250.10:FF:000011">
    <property type="entry name" value="Scavenger receptor class A member 5"/>
    <property type="match status" value="1"/>
</dbReference>
<comment type="caution">
    <text evidence="5">Lacks conserved residue(s) required for the propagation of feature annotation.</text>
</comment>
<reference evidence="7" key="1">
    <citation type="journal article" date="2021" name="Genome Biol. Evol.">
        <title>A High-Quality Reference Genome for a Parasitic Bivalve with Doubly Uniparental Inheritance (Bivalvia: Unionida).</title>
        <authorList>
            <person name="Smith C.H."/>
        </authorList>
    </citation>
    <scope>NUCLEOTIDE SEQUENCE</scope>
    <source>
        <strain evidence="7">CHS0354</strain>
    </source>
</reference>
<dbReference type="FunFam" id="3.10.250.10:FF:000001">
    <property type="entry name" value="Lysyl oxidase 4 isoform X1"/>
    <property type="match status" value="1"/>
</dbReference>
<proteinExistence type="predicted"/>
<dbReference type="Proteomes" id="UP001195483">
    <property type="component" value="Unassembled WGS sequence"/>
</dbReference>
<evidence type="ECO:0000256" key="1">
    <source>
        <dbReference type="ARBA" id="ARBA00022729"/>
    </source>
</evidence>
<dbReference type="Gene3D" id="3.10.250.10">
    <property type="entry name" value="SRCR-like domain"/>
    <property type="match status" value="3"/>
</dbReference>
<reference evidence="7" key="2">
    <citation type="journal article" date="2021" name="Genome Biol. Evol.">
        <title>Developing a high-quality reference genome for a parasitic bivalve with doubly uniparental inheritance (Bivalvia: Unionida).</title>
        <authorList>
            <person name="Smith C.H."/>
        </authorList>
    </citation>
    <scope>NUCLEOTIDE SEQUENCE</scope>
    <source>
        <strain evidence="7">CHS0354</strain>
        <tissue evidence="7">Mantle</tissue>
    </source>
</reference>
<feature type="domain" description="SRCR" evidence="6">
    <location>
        <begin position="245"/>
        <end position="347"/>
    </location>
</feature>
<dbReference type="EMBL" id="JAEAOA010000746">
    <property type="protein sequence ID" value="KAK3600148.1"/>
    <property type="molecule type" value="Genomic_DNA"/>
</dbReference>
<keyword evidence="2" id="KW-0677">Repeat</keyword>
<dbReference type="SMART" id="SM00202">
    <property type="entry name" value="SR"/>
    <property type="match status" value="3"/>
</dbReference>
<keyword evidence="8" id="KW-1185">Reference proteome</keyword>
<evidence type="ECO:0000256" key="4">
    <source>
        <dbReference type="ARBA" id="ARBA00023180"/>
    </source>
</evidence>
<feature type="disulfide bond" evidence="5">
    <location>
        <begin position="316"/>
        <end position="326"/>
    </location>
</feature>